<comment type="caution">
    <text evidence="1">The sequence shown here is derived from an EMBL/GenBank/DDBJ whole genome shotgun (WGS) entry which is preliminary data.</text>
</comment>
<proteinExistence type="predicted"/>
<gene>
    <name evidence="1" type="ORF">BLA29_014450</name>
</gene>
<protein>
    <submittedName>
        <fullName evidence="1">Uncharacterized protein</fullName>
    </submittedName>
</protein>
<reference evidence="1 2" key="1">
    <citation type="submission" date="2017-03" db="EMBL/GenBank/DDBJ databases">
        <title>Genome Survey of Euroglyphus maynei.</title>
        <authorList>
            <person name="Arlian L.G."/>
            <person name="Morgan M.S."/>
            <person name="Rider S.D."/>
        </authorList>
    </citation>
    <scope>NUCLEOTIDE SEQUENCE [LARGE SCALE GENOMIC DNA]</scope>
    <source>
        <strain evidence="1">Arlian Lab</strain>
        <tissue evidence="1">Whole body</tissue>
    </source>
</reference>
<evidence type="ECO:0000313" key="2">
    <source>
        <dbReference type="Proteomes" id="UP000194236"/>
    </source>
</evidence>
<dbReference type="Proteomes" id="UP000194236">
    <property type="component" value="Unassembled WGS sequence"/>
</dbReference>
<dbReference type="AlphaFoldDB" id="A0A1Y3ANQ5"/>
<sequence>MSSILISISMKISMQLSTKMKVKKLYNRRKNVSVKLQQNVNHFIVNQLLKNQVQR</sequence>
<dbReference type="EMBL" id="MUJZ01071560">
    <property type="protein sequence ID" value="OTF69233.1"/>
    <property type="molecule type" value="Genomic_DNA"/>
</dbReference>
<organism evidence="1 2">
    <name type="scientific">Euroglyphus maynei</name>
    <name type="common">Mayne's house dust mite</name>
    <dbReference type="NCBI Taxonomy" id="6958"/>
    <lineage>
        <taxon>Eukaryota</taxon>
        <taxon>Metazoa</taxon>
        <taxon>Ecdysozoa</taxon>
        <taxon>Arthropoda</taxon>
        <taxon>Chelicerata</taxon>
        <taxon>Arachnida</taxon>
        <taxon>Acari</taxon>
        <taxon>Acariformes</taxon>
        <taxon>Sarcoptiformes</taxon>
        <taxon>Astigmata</taxon>
        <taxon>Psoroptidia</taxon>
        <taxon>Analgoidea</taxon>
        <taxon>Pyroglyphidae</taxon>
        <taxon>Pyroglyphinae</taxon>
        <taxon>Euroglyphus</taxon>
    </lineage>
</organism>
<evidence type="ECO:0000313" key="1">
    <source>
        <dbReference type="EMBL" id="OTF69233.1"/>
    </source>
</evidence>
<name>A0A1Y3ANQ5_EURMA</name>
<accession>A0A1Y3ANQ5</accession>
<keyword evidence="2" id="KW-1185">Reference proteome</keyword>